<feature type="compositionally biased region" description="Basic residues" evidence="1">
    <location>
        <begin position="532"/>
        <end position="543"/>
    </location>
</feature>
<dbReference type="AlphaFoldDB" id="A0A316VKL1"/>
<feature type="region of interest" description="Disordered" evidence="1">
    <location>
        <begin position="342"/>
        <end position="367"/>
    </location>
</feature>
<dbReference type="Proteomes" id="UP000245771">
    <property type="component" value="Unassembled WGS sequence"/>
</dbReference>
<dbReference type="RefSeq" id="XP_025357175.1">
    <property type="nucleotide sequence ID" value="XM_025497523.1"/>
</dbReference>
<keyword evidence="2" id="KW-1133">Transmembrane helix</keyword>
<feature type="region of interest" description="Disordered" evidence="1">
    <location>
        <begin position="594"/>
        <end position="613"/>
    </location>
</feature>
<protein>
    <submittedName>
        <fullName evidence="4">Uncharacterized protein</fullName>
    </submittedName>
</protein>
<dbReference type="GeneID" id="37019304"/>
<keyword evidence="2" id="KW-0812">Transmembrane</keyword>
<feature type="compositionally biased region" description="Basic and acidic residues" evidence="1">
    <location>
        <begin position="544"/>
        <end position="554"/>
    </location>
</feature>
<keyword evidence="5" id="KW-1185">Reference proteome</keyword>
<feature type="compositionally biased region" description="Basic and acidic residues" evidence="1">
    <location>
        <begin position="122"/>
        <end position="143"/>
    </location>
</feature>
<feature type="signal peptide" evidence="3">
    <location>
        <begin position="1"/>
        <end position="25"/>
    </location>
</feature>
<feature type="compositionally biased region" description="Basic and acidic residues" evidence="1">
    <location>
        <begin position="295"/>
        <end position="310"/>
    </location>
</feature>
<reference evidence="4 5" key="1">
    <citation type="journal article" date="2018" name="Mol. Biol. Evol.">
        <title>Broad Genomic Sampling Reveals a Smut Pathogenic Ancestry of the Fungal Clade Ustilaginomycotina.</title>
        <authorList>
            <person name="Kijpornyongpan T."/>
            <person name="Mondo S.J."/>
            <person name="Barry K."/>
            <person name="Sandor L."/>
            <person name="Lee J."/>
            <person name="Lipzen A."/>
            <person name="Pangilinan J."/>
            <person name="LaButti K."/>
            <person name="Hainaut M."/>
            <person name="Henrissat B."/>
            <person name="Grigoriev I.V."/>
            <person name="Spatafora J.W."/>
            <person name="Aime M.C."/>
        </authorList>
    </citation>
    <scope>NUCLEOTIDE SEQUENCE [LARGE SCALE GENOMIC DNA]</scope>
    <source>
        <strain evidence="4 5">MCA 3882</strain>
    </source>
</reference>
<evidence type="ECO:0000256" key="2">
    <source>
        <dbReference type="SAM" id="Phobius"/>
    </source>
</evidence>
<accession>A0A316VKL1</accession>
<keyword evidence="3" id="KW-0732">Signal</keyword>
<keyword evidence="2" id="KW-0472">Membrane</keyword>
<evidence type="ECO:0000313" key="5">
    <source>
        <dbReference type="Proteomes" id="UP000245771"/>
    </source>
</evidence>
<proteinExistence type="predicted"/>
<evidence type="ECO:0000313" key="4">
    <source>
        <dbReference type="EMBL" id="PWN36873.1"/>
    </source>
</evidence>
<feature type="compositionally biased region" description="Polar residues" evidence="1">
    <location>
        <begin position="441"/>
        <end position="459"/>
    </location>
</feature>
<feature type="transmembrane region" description="Helical" evidence="2">
    <location>
        <begin position="217"/>
        <end position="242"/>
    </location>
</feature>
<dbReference type="InParanoid" id="A0A316VKL1"/>
<evidence type="ECO:0000256" key="1">
    <source>
        <dbReference type="SAM" id="MobiDB-lite"/>
    </source>
</evidence>
<feature type="region of interest" description="Disordered" evidence="1">
    <location>
        <begin position="295"/>
        <end position="315"/>
    </location>
</feature>
<feature type="region of interest" description="Disordered" evidence="1">
    <location>
        <begin position="122"/>
        <end position="162"/>
    </location>
</feature>
<feature type="compositionally biased region" description="Basic residues" evidence="1">
    <location>
        <begin position="348"/>
        <end position="357"/>
    </location>
</feature>
<evidence type="ECO:0000256" key="3">
    <source>
        <dbReference type="SAM" id="SignalP"/>
    </source>
</evidence>
<dbReference type="EMBL" id="KZ819602">
    <property type="protein sequence ID" value="PWN36873.1"/>
    <property type="molecule type" value="Genomic_DNA"/>
</dbReference>
<name>A0A316VKL1_9BASI</name>
<sequence length="613" mass="70706">MIIPFIATYMTFTLSLLLFHRSVDCMDSIGKTGFRRSKLSENTSEQSLGLETKLATRPQPKKYSIYDIKQVKKYSTVQERIEAKRRDESKYQKQFTDQGIAEKKKILQGVKLEEFLGKAERYRERHRQEEARRAQKRKQEGVVRLRSKNKKPRPPSPAENKAAEIRAANSAALSQLSTTPKFMQKLKEETTAFTTVKKATPDKGMNFLLSYFHDVKIITMFLIGRSLVIILVTTLPFFLSFLSTGAKKAISKTNEQDIVPTSDHQSNLTKKLRTTSYAEQRRAWKTRIQRVQKYKSLEERHEAKRSDDRKYRKQFTQQGIEKAKKTLKGEELDAFLKRAHHFRESRSARTQKSRRRGRADVDESNQQKLSADVRAIDVRAANAAALSQLPRRWSFDQRRLNEEAHFYETQAVSYLYSLLCYPFVYCMDVEDKSDTRRTEPSESISGLSHGSANLADGSQSKKLTLNGVKRVQKYSTVQGRTEAQRGYESKYERQFTDQGIADLYLLTIRSLIIIKEEEDLTRYKGKAERYRERRRQQARRARRSKQEEGGSVRIRDKKPRPLSPAEKKAAEIRAANSSALSQLIKTPKFMQKLEKGATSSSIVPKSLPDKGAK</sequence>
<feature type="chain" id="PRO_5016260457" evidence="3">
    <location>
        <begin position="26"/>
        <end position="613"/>
    </location>
</feature>
<feature type="region of interest" description="Disordered" evidence="1">
    <location>
        <begin position="436"/>
        <end position="459"/>
    </location>
</feature>
<gene>
    <name evidence="4" type="ORF">FA14DRAFT_152295</name>
</gene>
<organism evidence="4 5">
    <name type="scientific">Meira miltonrushii</name>
    <dbReference type="NCBI Taxonomy" id="1280837"/>
    <lineage>
        <taxon>Eukaryota</taxon>
        <taxon>Fungi</taxon>
        <taxon>Dikarya</taxon>
        <taxon>Basidiomycota</taxon>
        <taxon>Ustilaginomycotina</taxon>
        <taxon>Exobasidiomycetes</taxon>
        <taxon>Exobasidiales</taxon>
        <taxon>Brachybasidiaceae</taxon>
        <taxon>Meira</taxon>
    </lineage>
</organism>
<feature type="region of interest" description="Disordered" evidence="1">
    <location>
        <begin position="527"/>
        <end position="577"/>
    </location>
</feature>